<dbReference type="InterPro" id="IPR045860">
    <property type="entry name" value="Snake_toxin-like_sf"/>
</dbReference>
<gene>
    <name evidence="3" type="ORF">LOTGIDRAFT_229235</name>
</gene>
<dbReference type="SUPFAM" id="SSF57302">
    <property type="entry name" value="Snake toxin-like"/>
    <property type="match status" value="1"/>
</dbReference>
<dbReference type="Pfam" id="PF00087">
    <property type="entry name" value="Toxin_TOLIP"/>
    <property type="match status" value="1"/>
</dbReference>
<dbReference type="Proteomes" id="UP000030746">
    <property type="component" value="Unassembled WGS sequence"/>
</dbReference>
<accession>V3ZWN9</accession>
<dbReference type="InterPro" id="IPR035076">
    <property type="entry name" value="Toxin/TOLIP"/>
</dbReference>
<reference evidence="3 4" key="1">
    <citation type="journal article" date="2013" name="Nature">
        <title>Insights into bilaterian evolution from three spiralian genomes.</title>
        <authorList>
            <person name="Simakov O."/>
            <person name="Marletaz F."/>
            <person name="Cho S.J."/>
            <person name="Edsinger-Gonzales E."/>
            <person name="Havlak P."/>
            <person name="Hellsten U."/>
            <person name="Kuo D.H."/>
            <person name="Larsson T."/>
            <person name="Lv J."/>
            <person name="Arendt D."/>
            <person name="Savage R."/>
            <person name="Osoegawa K."/>
            <person name="de Jong P."/>
            <person name="Grimwood J."/>
            <person name="Chapman J.A."/>
            <person name="Shapiro H."/>
            <person name="Aerts A."/>
            <person name="Otillar R.P."/>
            <person name="Terry A.Y."/>
            <person name="Boore J.L."/>
            <person name="Grigoriev I.V."/>
            <person name="Lindberg D.R."/>
            <person name="Seaver E.C."/>
            <person name="Weisblat D.A."/>
            <person name="Putnam N.H."/>
            <person name="Rokhsar D.S."/>
        </authorList>
    </citation>
    <scope>NUCLEOTIDE SEQUENCE [LARGE SCALE GENOMIC DNA]</scope>
</reference>
<evidence type="ECO:0000313" key="4">
    <source>
        <dbReference type="Proteomes" id="UP000030746"/>
    </source>
</evidence>
<dbReference type="GeneID" id="20247935"/>
<keyword evidence="4" id="KW-1185">Reference proteome</keyword>
<protein>
    <recommendedName>
        <fullName evidence="2">Snake toxin/toxin-like domain-containing protein</fullName>
    </recommendedName>
</protein>
<evidence type="ECO:0000259" key="2">
    <source>
        <dbReference type="Pfam" id="PF00087"/>
    </source>
</evidence>
<dbReference type="RefSeq" id="XP_009061985.1">
    <property type="nucleotide sequence ID" value="XM_009063737.1"/>
</dbReference>
<dbReference type="OrthoDB" id="6063338at2759"/>
<dbReference type="CTD" id="20247935"/>
<evidence type="ECO:0000256" key="1">
    <source>
        <dbReference type="SAM" id="Phobius"/>
    </source>
</evidence>
<dbReference type="Gene3D" id="2.10.60.10">
    <property type="entry name" value="CD59"/>
    <property type="match status" value="1"/>
</dbReference>
<evidence type="ECO:0000313" key="3">
    <source>
        <dbReference type="EMBL" id="ESO87030.1"/>
    </source>
</evidence>
<keyword evidence="1" id="KW-1133">Transmembrane helix</keyword>
<feature type="transmembrane region" description="Helical" evidence="1">
    <location>
        <begin position="148"/>
        <end position="166"/>
    </location>
</feature>
<dbReference type="KEGG" id="lgi:LOTGIDRAFT_229235"/>
<dbReference type="EMBL" id="KB202953">
    <property type="protein sequence ID" value="ESO87030.1"/>
    <property type="molecule type" value="Genomic_DNA"/>
</dbReference>
<keyword evidence="1" id="KW-0472">Membrane</keyword>
<sequence>MKAGQSKTEWNSKTCGALSFNYVKNIMSWFVNIVVCLTLLLPVKSAVTTLDDAGKNLTCYSCFTRNERGACVTNATTADIILCSPENTYCRVFLQQTQGVFVSLERGCASSCRKGCGTWGDDIDHDECYSCCRTDLCNTGNTGLRTRLSFYSLINSFFLVASTICVRM</sequence>
<dbReference type="OMA" id="NLSCYDC"/>
<proteinExistence type="predicted"/>
<feature type="domain" description="Snake toxin/toxin-like" evidence="2">
    <location>
        <begin position="57"/>
        <end position="138"/>
    </location>
</feature>
<name>V3ZWN9_LOTGI</name>
<organism evidence="3 4">
    <name type="scientific">Lottia gigantea</name>
    <name type="common">Giant owl limpet</name>
    <dbReference type="NCBI Taxonomy" id="225164"/>
    <lineage>
        <taxon>Eukaryota</taxon>
        <taxon>Metazoa</taxon>
        <taxon>Spiralia</taxon>
        <taxon>Lophotrochozoa</taxon>
        <taxon>Mollusca</taxon>
        <taxon>Gastropoda</taxon>
        <taxon>Patellogastropoda</taxon>
        <taxon>Lottioidea</taxon>
        <taxon>Lottiidae</taxon>
        <taxon>Lottia</taxon>
    </lineage>
</organism>
<dbReference type="AlphaFoldDB" id="V3ZWN9"/>
<keyword evidence="1" id="KW-0812">Transmembrane</keyword>
<feature type="transmembrane region" description="Helical" evidence="1">
    <location>
        <begin position="21"/>
        <end position="41"/>
    </location>
</feature>
<dbReference type="HOGENOM" id="CLU_1588344_0_0_1"/>
<dbReference type="CDD" id="cd00117">
    <property type="entry name" value="TFP"/>
    <property type="match status" value="1"/>
</dbReference>